<dbReference type="PATRIC" id="fig|1129374.4.peg.2214"/>
<dbReference type="SMART" id="SM00267">
    <property type="entry name" value="GGDEF"/>
    <property type="match status" value="1"/>
</dbReference>
<dbReference type="Gene3D" id="3.30.70.270">
    <property type="match status" value="1"/>
</dbReference>
<dbReference type="SUPFAM" id="SSF55785">
    <property type="entry name" value="PYP-like sensor domain (PAS domain)"/>
    <property type="match status" value="1"/>
</dbReference>
<dbReference type="SUPFAM" id="SSF54631">
    <property type="entry name" value="CBS-domain pair"/>
    <property type="match status" value="2"/>
</dbReference>
<proteinExistence type="predicted"/>
<dbReference type="RefSeq" id="WP_008950937.1">
    <property type="nucleotide sequence ID" value="NZ_AHTH01000037.1"/>
</dbReference>
<feature type="domain" description="GGDEF" evidence="9">
    <location>
        <begin position="443"/>
        <end position="576"/>
    </location>
</feature>
<protein>
    <recommendedName>
        <fullName evidence="2">cyclic-guanylate-specific phosphodiesterase</fullName>
        <ecNumber evidence="2">3.1.4.52</ecNumber>
    </recommendedName>
</protein>
<dbReference type="PROSITE" id="PS50883">
    <property type="entry name" value="EAL"/>
    <property type="match status" value="1"/>
</dbReference>
<dbReference type="Proteomes" id="UP000012046">
    <property type="component" value="Unassembled WGS sequence"/>
</dbReference>
<dbReference type="InterPro" id="IPR000014">
    <property type="entry name" value="PAS"/>
</dbReference>
<dbReference type="NCBIfam" id="TIGR00254">
    <property type="entry name" value="GGDEF"/>
    <property type="match status" value="1"/>
</dbReference>
<dbReference type="InterPro" id="IPR000700">
    <property type="entry name" value="PAS-assoc_C"/>
</dbReference>
<keyword evidence="3" id="KW-0973">c-di-GMP</keyword>
<evidence type="ECO:0000256" key="1">
    <source>
        <dbReference type="ARBA" id="ARBA00001946"/>
    </source>
</evidence>
<dbReference type="NCBIfam" id="TIGR00229">
    <property type="entry name" value="sensory_box"/>
    <property type="match status" value="1"/>
</dbReference>
<dbReference type="CDD" id="cd01949">
    <property type="entry name" value="GGDEF"/>
    <property type="match status" value="1"/>
</dbReference>
<keyword evidence="5" id="KW-0129">CBS domain</keyword>
<dbReference type="InterPro" id="IPR029787">
    <property type="entry name" value="Nucleotide_cyclase"/>
</dbReference>
<feature type="domain" description="PAS" evidence="6">
    <location>
        <begin position="292"/>
        <end position="332"/>
    </location>
</feature>
<dbReference type="PANTHER" id="PTHR44757:SF2">
    <property type="entry name" value="BIOFILM ARCHITECTURE MAINTENANCE PROTEIN MBAA"/>
    <property type="match status" value="1"/>
</dbReference>
<dbReference type="InterPro" id="IPR052155">
    <property type="entry name" value="Biofilm_reg_signaling"/>
</dbReference>
<comment type="caution">
    <text evidence="11">The sequence shown here is derived from an EMBL/GenBank/DDBJ whole genome shotgun (WGS) entry which is preliminary data.</text>
</comment>
<evidence type="ECO:0000259" key="7">
    <source>
        <dbReference type="PROSITE" id="PS50113"/>
    </source>
</evidence>
<gene>
    <name evidence="11" type="ORF">AJE_11164</name>
</gene>
<dbReference type="FunFam" id="3.30.70.270:FF:000001">
    <property type="entry name" value="Diguanylate cyclase domain protein"/>
    <property type="match status" value="1"/>
</dbReference>
<evidence type="ECO:0000313" key="11">
    <source>
        <dbReference type="EMBL" id="EHR40622.1"/>
    </source>
</evidence>
<dbReference type="PROSITE" id="PS50112">
    <property type="entry name" value="PAS"/>
    <property type="match status" value="1"/>
</dbReference>
<dbReference type="FunFam" id="3.20.20.450:FF:000001">
    <property type="entry name" value="Cyclic di-GMP phosphodiesterase yahA"/>
    <property type="match status" value="1"/>
</dbReference>
<dbReference type="eggNOG" id="COG5001">
    <property type="taxonomic scope" value="Bacteria"/>
</dbReference>
<dbReference type="PROSITE" id="PS50113">
    <property type="entry name" value="PAC"/>
    <property type="match status" value="1"/>
</dbReference>
<dbReference type="Pfam" id="PF00563">
    <property type="entry name" value="EAL"/>
    <property type="match status" value="1"/>
</dbReference>
<dbReference type="PROSITE" id="PS50887">
    <property type="entry name" value="GGDEF"/>
    <property type="match status" value="1"/>
</dbReference>
<dbReference type="GO" id="GO:0071732">
    <property type="term" value="P:cellular response to nitric oxide"/>
    <property type="evidence" value="ECO:0007669"/>
    <property type="project" value="UniProtKB-ARBA"/>
</dbReference>
<dbReference type="PROSITE" id="PS51371">
    <property type="entry name" value="CBS"/>
    <property type="match status" value="3"/>
</dbReference>
<evidence type="ECO:0000256" key="5">
    <source>
        <dbReference type="PROSITE-ProRule" id="PRU00703"/>
    </source>
</evidence>
<evidence type="ECO:0000256" key="4">
    <source>
        <dbReference type="ARBA" id="ARBA00051114"/>
    </source>
</evidence>
<dbReference type="Pfam" id="PF00990">
    <property type="entry name" value="GGDEF"/>
    <property type="match status" value="1"/>
</dbReference>
<dbReference type="InterPro" id="IPR001610">
    <property type="entry name" value="PAC"/>
</dbReference>
<dbReference type="SMART" id="SM00091">
    <property type="entry name" value="PAS"/>
    <property type="match status" value="1"/>
</dbReference>
<feature type="domain" description="CBS" evidence="10">
    <location>
        <begin position="212"/>
        <end position="268"/>
    </location>
</feature>
<evidence type="ECO:0000256" key="3">
    <source>
        <dbReference type="ARBA" id="ARBA00022636"/>
    </source>
</evidence>
<evidence type="ECO:0000256" key="2">
    <source>
        <dbReference type="ARBA" id="ARBA00012282"/>
    </source>
</evidence>
<dbReference type="AlphaFoldDB" id="H3ZFL0"/>
<dbReference type="Gene3D" id="3.20.20.450">
    <property type="entry name" value="EAL domain"/>
    <property type="match status" value="1"/>
</dbReference>
<dbReference type="CDD" id="cd01948">
    <property type="entry name" value="EAL"/>
    <property type="match status" value="1"/>
</dbReference>
<sequence>MSELLLGTENTDAEPIIAELIKKPLLTCPPQTSLQQAAKLMRSHGVSCILVEEQGQITGIWSEADTRKLDFADSKPSEIKVGSVMSSPVISASGLTRVSGAASLMLNHNIRRLLVVDPQQRPIGLLTQSDIIRQQKIEFYLRFRDVGSCVDKAPLHLAAALPLAEAVAEMRHHRADAAIICFGADDYGLVTERDLVRLLAENCDVSSIGELASRPLLTVAPELTLLQAVEQLTEHGIRHLGVTKDDNICGLLSFSAILRNVEYAYIEQLKTALRDRDNALRTSADYLRLAHKVIDASMDGIMITDQHGFIQSVNPSFTKLTGYSQEEAVGQTPRLLSSGLHTADFYRRMWQTLLEQGHWQGEIWNKRKNGELYPQWLSITAIRAEDGRITQYASIFSDITERKQQEEKIHQLAYMDELTGLANRRMFFDRLQLALANAHRHKHTLAVMFLDLDLFKRINDTLGHLAGDQALKEVAKRLQATVREGESVARIGGDEFTILIPEVSCVKSLENLAQRLISQFERPAKLLEQEFFLTTSIGISVYPKDGHNAELLVKHADVAMYQAKSAGRNQFSFYQASSGLQNEEELKLEQALRLALRQQLLQVYYQPKFALQSGDIIGLEALVRWQDAELGMISPALFIPLAEKLGLIHQLGEQVLRQVCHQLRRWGERALPVAVNISALQLAEADFLPRLRAILQQTDIDASLLELELTESCLIPEHADYTLSVLTELKALGLRLSIDDFGTGYSSLSYLRRLPLDALKIDRSFIRDLPQSESDSQITLAIIAMAKALGLEVIAEGIEQQAQRDFLMAAGCDTGQGFLVSPAVPAAELTLFLAKRNTTAEY</sequence>
<dbReference type="InterPro" id="IPR001633">
    <property type="entry name" value="EAL_dom"/>
</dbReference>
<dbReference type="InterPro" id="IPR035965">
    <property type="entry name" value="PAS-like_dom_sf"/>
</dbReference>
<feature type="domain" description="PAC" evidence="7">
    <location>
        <begin position="359"/>
        <end position="411"/>
    </location>
</feature>
<dbReference type="SMART" id="SM00052">
    <property type="entry name" value="EAL"/>
    <property type="match status" value="1"/>
</dbReference>
<dbReference type="InterPro" id="IPR043128">
    <property type="entry name" value="Rev_trsase/Diguanyl_cyclase"/>
</dbReference>
<dbReference type="CDD" id="cd00130">
    <property type="entry name" value="PAS"/>
    <property type="match status" value="1"/>
</dbReference>
<reference evidence="11 12" key="1">
    <citation type="journal article" date="2012" name="J. Bacteriol.">
        <title>Genome Sequence of Extracellular-Protease-Producing Alishewanella jeotgali Isolated from Traditional Korean Fermented Seafood.</title>
        <authorList>
            <person name="Jung J."/>
            <person name="Chun J."/>
            <person name="Park W."/>
        </authorList>
    </citation>
    <scope>NUCLEOTIDE SEQUENCE [LARGE SCALE GENOMIC DNA]</scope>
    <source>
        <strain evidence="11 12">KCTC 22429</strain>
    </source>
</reference>
<dbReference type="SUPFAM" id="SSF141868">
    <property type="entry name" value="EAL domain-like"/>
    <property type="match status" value="1"/>
</dbReference>
<comment type="catalytic activity">
    <reaction evidence="4">
        <text>3',3'-c-di-GMP + H2O = 5'-phosphoguanylyl(3'-&gt;5')guanosine + H(+)</text>
        <dbReference type="Rhea" id="RHEA:24902"/>
        <dbReference type="ChEBI" id="CHEBI:15377"/>
        <dbReference type="ChEBI" id="CHEBI:15378"/>
        <dbReference type="ChEBI" id="CHEBI:58754"/>
        <dbReference type="ChEBI" id="CHEBI:58805"/>
        <dbReference type="EC" id="3.1.4.52"/>
    </reaction>
    <physiologicalReaction direction="left-to-right" evidence="4">
        <dbReference type="Rhea" id="RHEA:24903"/>
    </physiologicalReaction>
</comment>
<dbReference type="Pfam" id="PF00571">
    <property type="entry name" value="CBS"/>
    <property type="match status" value="3"/>
</dbReference>
<dbReference type="Gene3D" id="3.30.450.20">
    <property type="entry name" value="PAS domain"/>
    <property type="match status" value="1"/>
</dbReference>
<feature type="domain" description="CBS" evidence="10">
    <location>
        <begin position="21"/>
        <end position="77"/>
    </location>
</feature>
<evidence type="ECO:0000259" key="8">
    <source>
        <dbReference type="PROSITE" id="PS50883"/>
    </source>
</evidence>
<dbReference type="EMBL" id="AHTH01000037">
    <property type="protein sequence ID" value="EHR40622.1"/>
    <property type="molecule type" value="Genomic_DNA"/>
</dbReference>
<dbReference type="InterPro" id="IPR035919">
    <property type="entry name" value="EAL_sf"/>
</dbReference>
<evidence type="ECO:0000259" key="6">
    <source>
        <dbReference type="PROSITE" id="PS50112"/>
    </source>
</evidence>
<dbReference type="InterPro" id="IPR000160">
    <property type="entry name" value="GGDEF_dom"/>
</dbReference>
<organism evidence="11 12">
    <name type="scientific">Alishewanella jeotgali KCTC 22429</name>
    <dbReference type="NCBI Taxonomy" id="1129374"/>
    <lineage>
        <taxon>Bacteria</taxon>
        <taxon>Pseudomonadati</taxon>
        <taxon>Pseudomonadota</taxon>
        <taxon>Gammaproteobacteria</taxon>
        <taxon>Alteromonadales</taxon>
        <taxon>Alteromonadaceae</taxon>
        <taxon>Alishewanella</taxon>
    </lineage>
</organism>
<dbReference type="SUPFAM" id="SSF55073">
    <property type="entry name" value="Nucleotide cyclase"/>
    <property type="match status" value="1"/>
</dbReference>
<evidence type="ECO:0000259" key="9">
    <source>
        <dbReference type="PROSITE" id="PS50887"/>
    </source>
</evidence>
<dbReference type="GO" id="GO:0071111">
    <property type="term" value="F:cyclic-guanylate-specific phosphodiesterase activity"/>
    <property type="evidence" value="ECO:0007669"/>
    <property type="project" value="UniProtKB-EC"/>
</dbReference>
<evidence type="ECO:0000313" key="12">
    <source>
        <dbReference type="Proteomes" id="UP000012046"/>
    </source>
</evidence>
<dbReference type="STRING" id="1129374.AJE_11164"/>
<dbReference type="Gene3D" id="3.10.580.10">
    <property type="entry name" value="CBS-domain"/>
    <property type="match status" value="2"/>
</dbReference>
<dbReference type="SMART" id="SM00116">
    <property type="entry name" value="CBS"/>
    <property type="match status" value="4"/>
</dbReference>
<feature type="domain" description="CBS" evidence="10">
    <location>
        <begin position="85"/>
        <end position="141"/>
    </location>
</feature>
<name>H3ZFL0_9ALTE</name>
<accession>H3ZFL0</accession>
<comment type="cofactor">
    <cofactor evidence="1">
        <name>Mg(2+)</name>
        <dbReference type="ChEBI" id="CHEBI:18420"/>
    </cofactor>
</comment>
<dbReference type="InterPro" id="IPR000644">
    <property type="entry name" value="CBS_dom"/>
</dbReference>
<feature type="domain" description="EAL" evidence="8">
    <location>
        <begin position="585"/>
        <end position="837"/>
    </location>
</feature>
<dbReference type="SMART" id="SM00086">
    <property type="entry name" value="PAC"/>
    <property type="match status" value="1"/>
</dbReference>
<keyword evidence="12" id="KW-1185">Reference proteome</keyword>
<dbReference type="EC" id="3.1.4.52" evidence="2"/>
<evidence type="ECO:0000259" key="10">
    <source>
        <dbReference type="PROSITE" id="PS51371"/>
    </source>
</evidence>
<dbReference type="PANTHER" id="PTHR44757">
    <property type="entry name" value="DIGUANYLATE CYCLASE DGCP"/>
    <property type="match status" value="1"/>
</dbReference>
<dbReference type="InterPro" id="IPR046342">
    <property type="entry name" value="CBS_dom_sf"/>
</dbReference>
<dbReference type="Pfam" id="PF13426">
    <property type="entry name" value="PAS_9"/>
    <property type="match status" value="1"/>
</dbReference>